<dbReference type="Proteomes" id="UP000699042">
    <property type="component" value="Unassembled WGS sequence"/>
</dbReference>
<gene>
    <name evidence="1" type="ORF">JMJ77_008235</name>
</gene>
<evidence type="ECO:0000313" key="2">
    <source>
        <dbReference type="Proteomes" id="UP000699042"/>
    </source>
</evidence>
<protein>
    <submittedName>
        <fullName evidence="1">Uncharacterized protein</fullName>
    </submittedName>
</protein>
<proteinExistence type="predicted"/>
<feature type="non-terminal residue" evidence="1">
    <location>
        <position position="1"/>
    </location>
</feature>
<name>A0A9P7RGL8_9PEZI</name>
<keyword evidence="2" id="KW-1185">Reference proteome</keyword>
<organism evidence="1 2">
    <name type="scientific">Colletotrichum scovillei</name>
    <dbReference type="NCBI Taxonomy" id="1209932"/>
    <lineage>
        <taxon>Eukaryota</taxon>
        <taxon>Fungi</taxon>
        <taxon>Dikarya</taxon>
        <taxon>Ascomycota</taxon>
        <taxon>Pezizomycotina</taxon>
        <taxon>Sordariomycetes</taxon>
        <taxon>Hypocreomycetidae</taxon>
        <taxon>Glomerellales</taxon>
        <taxon>Glomerellaceae</taxon>
        <taxon>Colletotrichum</taxon>
        <taxon>Colletotrichum acutatum species complex</taxon>
    </lineage>
</organism>
<dbReference type="AlphaFoldDB" id="A0A9P7RGL8"/>
<evidence type="ECO:0000313" key="1">
    <source>
        <dbReference type="EMBL" id="KAG7055784.1"/>
    </source>
</evidence>
<comment type="caution">
    <text evidence="1">The sequence shown here is derived from an EMBL/GenBank/DDBJ whole genome shotgun (WGS) entry which is preliminary data.</text>
</comment>
<dbReference type="EMBL" id="JAESDN010000002">
    <property type="protein sequence ID" value="KAG7055784.1"/>
    <property type="molecule type" value="Genomic_DNA"/>
</dbReference>
<reference evidence="1" key="1">
    <citation type="submission" date="2021-05" db="EMBL/GenBank/DDBJ databases">
        <title>Comparative genomics of three Colletotrichum scovillei strains and genetic complementation revealed genes involved fungal growth and virulence on chili pepper.</title>
        <authorList>
            <person name="Hsieh D.-K."/>
            <person name="Chuang S.-C."/>
            <person name="Chen C.-Y."/>
            <person name="Chao Y.-T."/>
            <person name="Lu M.-Y.J."/>
            <person name="Lee M.-H."/>
            <person name="Shih M.-C."/>
        </authorList>
    </citation>
    <scope>NUCLEOTIDE SEQUENCE</scope>
    <source>
        <strain evidence="1">Coll-153</strain>
    </source>
</reference>
<accession>A0A9P7RGL8</accession>
<sequence length="181" mass="20411">NLPPSKRLPPCFHSLQPTYQTTTSRWPPSFANARSRLQLDHQCTSWLHPEFAAQLSFVTHQGVHLHQHNTIGVVCPHRGLSFVNNSTAPSKQPNRSICTSRSPVVAETKEAAYEATLLAAAASEAVDANRHEHCHRLRMPVHPWTMDEGEKKRRHRERGIRSCQQEMAFSEQLRLAAGPNT</sequence>